<feature type="region of interest" description="Disordered" evidence="1">
    <location>
        <begin position="265"/>
        <end position="301"/>
    </location>
</feature>
<comment type="caution">
    <text evidence="2">The sequence shown here is derived from an EMBL/GenBank/DDBJ whole genome shotgun (WGS) entry which is preliminary data.</text>
</comment>
<dbReference type="VEuPathDB" id="ToxoDB:BESB_077880"/>
<feature type="region of interest" description="Disordered" evidence="1">
    <location>
        <begin position="1"/>
        <end position="232"/>
    </location>
</feature>
<feature type="compositionally biased region" description="Pro residues" evidence="1">
    <location>
        <begin position="287"/>
        <end position="300"/>
    </location>
</feature>
<feature type="compositionally biased region" description="Basic and acidic residues" evidence="1">
    <location>
        <begin position="461"/>
        <end position="470"/>
    </location>
</feature>
<feature type="compositionally biased region" description="Low complexity" evidence="1">
    <location>
        <begin position="272"/>
        <end position="286"/>
    </location>
</feature>
<feature type="compositionally biased region" description="Basic and acidic residues" evidence="1">
    <location>
        <begin position="74"/>
        <end position="89"/>
    </location>
</feature>
<dbReference type="AlphaFoldDB" id="A0A2A9MB92"/>
<proteinExistence type="predicted"/>
<evidence type="ECO:0000313" key="2">
    <source>
        <dbReference type="EMBL" id="PFH33571.1"/>
    </source>
</evidence>
<accession>A0A2A9MB92</accession>
<dbReference type="EMBL" id="NWUJ01000008">
    <property type="protein sequence ID" value="PFH33571.1"/>
    <property type="molecule type" value="Genomic_DNA"/>
</dbReference>
<dbReference type="KEGG" id="bbes:BESB_077880"/>
<gene>
    <name evidence="2" type="ORF">BESB_077880</name>
</gene>
<organism evidence="2 3">
    <name type="scientific">Besnoitia besnoiti</name>
    <name type="common">Apicomplexan protozoan</name>
    <dbReference type="NCBI Taxonomy" id="94643"/>
    <lineage>
        <taxon>Eukaryota</taxon>
        <taxon>Sar</taxon>
        <taxon>Alveolata</taxon>
        <taxon>Apicomplexa</taxon>
        <taxon>Conoidasida</taxon>
        <taxon>Coccidia</taxon>
        <taxon>Eucoccidiorida</taxon>
        <taxon>Eimeriorina</taxon>
        <taxon>Sarcocystidae</taxon>
        <taxon>Besnoitia</taxon>
    </lineage>
</organism>
<keyword evidence="3" id="KW-1185">Reference proteome</keyword>
<feature type="compositionally biased region" description="Basic residues" evidence="1">
    <location>
        <begin position="684"/>
        <end position="694"/>
    </location>
</feature>
<evidence type="ECO:0000256" key="1">
    <source>
        <dbReference type="SAM" id="MobiDB-lite"/>
    </source>
</evidence>
<feature type="region of interest" description="Disordered" evidence="1">
    <location>
        <begin position="461"/>
        <end position="483"/>
    </location>
</feature>
<dbReference type="Proteomes" id="UP000224006">
    <property type="component" value="Chromosome VII"/>
</dbReference>
<name>A0A2A9MB92_BESBE</name>
<dbReference type="OrthoDB" id="333475at2759"/>
<feature type="compositionally biased region" description="Basic and acidic residues" evidence="1">
    <location>
        <begin position="18"/>
        <end position="61"/>
    </location>
</feature>
<dbReference type="GeneID" id="40312714"/>
<feature type="compositionally biased region" description="Basic residues" evidence="1">
    <location>
        <begin position="1"/>
        <end position="10"/>
    </location>
</feature>
<feature type="region of interest" description="Disordered" evidence="1">
    <location>
        <begin position="672"/>
        <end position="694"/>
    </location>
</feature>
<reference evidence="2 3" key="1">
    <citation type="submission" date="2017-09" db="EMBL/GenBank/DDBJ databases">
        <title>Genome sequencing of Besnoitia besnoiti strain Bb-Ger1.</title>
        <authorList>
            <person name="Schares G."/>
            <person name="Venepally P."/>
            <person name="Lorenzi H.A."/>
        </authorList>
    </citation>
    <scope>NUCLEOTIDE SEQUENCE [LARGE SCALE GENOMIC DNA]</scope>
    <source>
        <strain evidence="2 3">Bb-Ger1</strain>
    </source>
</reference>
<sequence length="694" mass="74602">MARKGPKAKAKAAYAAKGDARKKAAGREKDAEAKKTEEANSCGREAEAREEARERKAKAAEEAATEEAAAEEAAAEKDAPNEAERAGKEEAEEGGAETAETTREAAKASPAGQAAEKDATPASGALENGNQACAEAKAVSAEDSQLPVCPASEAEESGKEPQRVARPIDAPEPAGDASARCEEEARDGDTATDKALPFTPQKTTREKKKRDRDWKRGNEKFAFAGQRPSPPGACAPCPPCPPPPASAARTPVVLTPAPRRALGSCVPPPPFASRAPPAGAANVSLPPNRPPPPSPPPPPSCHSAPAFAAVYAPQPRALEGAMDPFAQLAYFTLLQQQKAESDGKITATFQPAEGAAAIENADAASVADSAAASDAGSAFTAFSTHSRNAGIYSEPEMLKRIEQARDYDGLRRLVTLCIQRAERHPAVLGALLLRLALQGRQVFRDQLLDMRREIRMRNAGVREKEAEKQHVKNPAPGSTFGRVAGSHQEDVKFDDFTKTVTRLSDALFGQLRARPVTISNEVLQNLIWALSLTQTNCMPLFRELASHVSSRSDLSLSQLVTVFCSYTRGLEGTADRKGGINVTSDDSSFFEDCVQKLLARTEEIASLSAKQIAFFLQACNRLNYNNDQVLKHVGKVALLKEKEFLPKEWASVVAVFTRFGVPLRGECEKLRRQRATRDWQKPPPPKKPKPISQC</sequence>
<evidence type="ECO:0000313" key="3">
    <source>
        <dbReference type="Proteomes" id="UP000224006"/>
    </source>
</evidence>
<protein>
    <submittedName>
        <fullName evidence="2">Uncharacterized protein</fullName>
    </submittedName>
</protein>
<feature type="compositionally biased region" description="Basic and acidic residues" evidence="1">
    <location>
        <begin position="179"/>
        <end position="192"/>
    </location>
</feature>
<dbReference type="RefSeq" id="XP_029217580.1">
    <property type="nucleotide sequence ID" value="XM_029366149.1"/>
</dbReference>